<dbReference type="SUPFAM" id="SSF56784">
    <property type="entry name" value="HAD-like"/>
    <property type="match status" value="1"/>
</dbReference>
<accession>A0A7J3XZJ3</accession>
<sequence length="232" mass="26222">MGRRGLVVFDCDGVLTYTKNSWGLLHEYFGSRDNKVFADYYKRGLITYEDWMKIDVALMIHSFGKPIRRLDVEKALSQIKVRDEAYEVVAYLKEQYAVAVVSAGVGEVVGRVCRELGVDLCFYNELKYVDGELVPGGVARVPLLEKNKVIHQLAERLGFEAGDVTYIGDDVWDIPVFEDVGNSIAVKPCGDACGRARWVVEDLRETIPLIDRFYMEKRVKEIFGDGLNKGIP</sequence>
<dbReference type="InterPro" id="IPR023214">
    <property type="entry name" value="HAD_sf"/>
</dbReference>
<evidence type="ECO:0000256" key="1">
    <source>
        <dbReference type="ARBA" id="ARBA00001946"/>
    </source>
</evidence>
<dbReference type="GO" id="GO:0000287">
    <property type="term" value="F:magnesium ion binding"/>
    <property type="evidence" value="ECO:0007669"/>
    <property type="project" value="TreeGrafter"/>
</dbReference>
<dbReference type="EC" id="3.1.3.3" evidence="3"/>
<evidence type="ECO:0000256" key="4">
    <source>
        <dbReference type="ARBA" id="ARBA00022605"/>
    </source>
</evidence>
<evidence type="ECO:0000313" key="9">
    <source>
        <dbReference type="EMBL" id="HHP68178.1"/>
    </source>
</evidence>
<keyword evidence="8" id="KW-0718">Serine biosynthesis</keyword>
<dbReference type="NCBIfam" id="TIGR01488">
    <property type="entry name" value="HAD-SF-IB"/>
    <property type="match status" value="1"/>
</dbReference>
<dbReference type="Pfam" id="PF00702">
    <property type="entry name" value="Hydrolase"/>
    <property type="match status" value="1"/>
</dbReference>
<dbReference type="GO" id="GO:0005737">
    <property type="term" value="C:cytoplasm"/>
    <property type="evidence" value="ECO:0007669"/>
    <property type="project" value="TreeGrafter"/>
</dbReference>
<evidence type="ECO:0000256" key="8">
    <source>
        <dbReference type="ARBA" id="ARBA00023299"/>
    </source>
</evidence>
<evidence type="ECO:0000256" key="7">
    <source>
        <dbReference type="ARBA" id="ARBA00022842"/>
    </source>
</evidence>
<gene>
    <name evidence="9" type="ORF">ENM60_05280</name>
</gene>
<dbReference type="PANTHER" id="PTHR43344">
    <property type="entry name" value="PHOSPHOSERINE PHOSPHATASE"/>
    <property type="match status" value="1"/>
</dbReference>
<keyword evidence="6 9" id="KW-0378">Hydrolase</keyword>
<dbReference type="EMBL" id="DRYK01000066">
    <property type="protein sequence ID" value="HHP68178.1"/>
    <property type="molecule type" value="Genomic_DNA"/>
</dbReference>
<dbReference type="InterPro" id="IPR050582">
    <property type="entry name" value="HAD-like_SerB"/>
</dbReference>
<reference evidence="9" key="1">
    <citation type="journal article" date="2020" name="mSystems">
        <title>Genome- and Community-Level Interaction Insights into Carbon Utilization and Element Cycling Functions of Hydrothermarchaeota in Hydrothermal Sediment.</title>
        <authorList>
            <person name="Zhou Z."/>
            <person name="Liu Y."/>
            <person name="Xu W."/>
            <person name="Pan J."/>
            <person name="Luo Z.H."/>
            <person name="Li M."/>
        </authorList>
    </citation>
    <scope>NUCLEOTIDE SEQUENCE [LARGE SCALE GENOMIC DNA]</scope>
    <source>
        <strain evidence="9">SpSt-110</strain>
    </source>
</reference>
<dbReference type="GO" id="GO:0006564">
    <property type="term" value="P:L-serine biosynthetic process"/>
    <property type="evidence" value="ECO:0007669"/>
    <property type="project" value="UniProtKB-KW"/>
</dbReference>
<keyword evidence="7" id="KW-0460">Magnesium</keyword>
<dbReference type="PANTHER" id="PTHR43344:SF2">
    <property type="entry name" value="PHOSPHOSERINE PHOSPHATASE"/>
    <property type="match status" value="1"/>
</dbReference>
<dbReference type="InterPro" id="IPR036412">
    <property type="entry name" value="HAD-like_sf"/>
</dbReference>
<dbReference type="GO" id="GO:0036424">
    <property type="term" value="F:L-phosphoserine phosphatase activity"/>
    <property type="evidence" value="ECO:0007669"/>
    <property type="project" value="TreeGrafter"/>
</dbReference>
<comment type="cofactor">
    <cofactor evidence="1">
        <name>Mg(2+)</name>
        <dbReference type="ChEBI" id="CHEBI:18420"/>
    </cofactor>
</comment>
<dbReference type="AlphaFoldDB" id="A0A7J3XZJ3"/>
<keyword evidence="5" id="KW-0479">Metal-binding</keyword>
<evidence type="ECO:0000256" key="5">
    <source>
        <dbReference type="ARBA" id="ARBA00022723"/>
    </source>
</evidence>
<dbReference type="Gene3D" id="3.40.50.1000">
    <property type="entry name" value="HAD superfamily/HAD-like"/>
    <property type="match status" value="1"/>
</dbReference>
<evidence type="ECO:0000256" key="3">
    <source>
        <dbReference type="ARBA" id="ARBA00012640"/>
    </source>
</evidence>
<evidence type="ECO:0000256" key="6">
    <source>
        <dbReference type="ARBA" id="ARBA00022801"/>
    </source>
</evidence>
<evidence type="ECO:0000256" key="2">
    <source>
        <dbReference type="ARBA" id="ARBA00005135"/>
    </source>
</evidence>
<protein>
    <recommendedName>
        <fullName evidence="3">phosphoserine phosphatase</fullName>
        <ecNumber evidence="3">3.1.3.3</ecNumber>
    </recommendedName>
</protein>
<proteinExistence type="predicted"/>
<comment type="caution">
    <text evidence="9">The sequence shown here is derived from an EMBL/GenBank/DDBJ whole genome shotgun (WGS) entry which is preliminary data.</text>
</comment>
<name>A0A7J3XZJ3_9CREN</name>
<keyword evidence="4" id="KW-0028">Amino-acid biosynthesis</keyword>
<organism evidence="9">
    <name type="scientific">Thermogladius calderae</name>
    <dbReference type="NCBI Taxonomy" id="1200300"/>
    <lineage>
        <taxon>Archaea</taxon>
        <taxon>Thermoproteota</taxon>
        <taxon>Thermoprotei</taxon>
        <taxon>Desulfurococcales</taxon>
        <taxon>Desulfurococcaceae</taxon>
        <taxon>Thermogladius</taxon>
    </lineage>
</organism>
<comment type="pathway">
    <text evidence="2">Amino-acid biosynthesis; L-serine biosynthesis; L-serine from 3-phospho-D-glycerate: step 3/3.</text>
</comment>